<evidence type="ECO:0000256" key="4">
    <source>
        <dbReference type="ARBA" id="ARBA00022692"/>
    </source>
</evidence>
<evidence type="ECO:0000256" key="10">
    <source>
        <dbReference type="SAM" id="MobiDB-lite"/>
    </source>
</evidence>
<keyword evidence="7 9" id="KW-0472">Membrane</keyword>
<keyword evidence="5 9" id="KW-0256">Endoplasmic reticulum</keyword>
<comment type="similarity">
    <text evidence="2 9">Belongs to the membrane-bound acyltransferase family. Sterol o-acyltransferase subfamily.</text>
</comment>
<comment type="caution">
    <text evidence="12">The sequence shown here is derived from an EMBL/GenBank/DDBJ whole genome shotgun (WGS) entry which is preliminary data.</text>
</comment>
<keyword evidence="8 9" id="KW-0012">Acyltransferase</keyword>
<keyword evidence="6 11" id="KW-1133">Transmembrane helix</keyword>
<dbReference type="EMBL" id="CAJJDM010000066">
    <property type="protein sequence ID" value="CAD8080688.1"/>
    <property type="molecule type" value="Genomic_DNA"/>
</dbReference>
<dbReference type="OMA" id="LMCTLYL"/>
<dbReference type="PANTHER" id="PTHR10408:SF9">
    <property type="entry name" value="STEROL O-ACYLTRANSFERASE 2-RELATED"/>
    <property type="match status" value="1"/>
</dbReference>
<keyword evidence="4 11" id="KW-0812">Transmembrane</keyword>
<dbReference type="PANTHER" id="PTHR10408">
    <property type="entry name" value="STEROL O-ACYLTRANSFERASE"/>
    <property type="match status" value="1"/>
</dbReference>
<proteinExistence type="inferred from homology"/>
<feature type="transmembrane region" description="Helical" evidence="11">
    <location>
        <begin position="64"/>
        <end position="84"/>
    </location>
</feature>
<organism evidence="12 13">
    <name type="scientific">Paramecium primaurelia</name>
    <dbReference type="NCBI Taxonomy" id="5886"/>
    <lineage>
        <taxon>Eukaryota</taxon>
        <taxon>Sar</taxon>
        <taxon>Alveolata</taxon>
        <taxon>Ciliophora</taxon>
        <taxon>Intramacronucleata</taxon>
        <taxon>Oligohymenophorea</taxon>
        <taxon>Peniculida</taxon>
        <taxon>Parameciidae</taxon>
        <taxon>Paramecium</taxon>
    </lineage>
</organism>
<feature type="transmembrane region" description="Helical" evidence="11">
    <location>
        <begin position="352"/>
        <end position="374"/>
    </location>
</feature>
<evidence type="ECO:0000256" key="6">
    <source>
        <dbReference type="ARBA" id="ARBA00022989"/>
    </source>
</evidence>
<dbReference type="InterPro" id="IPR014371">
    <property type="entry name" value="Oat_ACAT_DAG_ARE"/>
</dbReference>
<feature type="transmembrane region" description="Helical" evidence="11">
    <location>
        <begin position="163"/>
        <end position="183"/>
    </location>
</feature>
<evidence type="ECO:0000256" key="1">
    <source>
        <dbReference type="ARBA" id="ARBA00004477"/>
    </source>
</evidence>
<dbReference type="GO" id="GO:0008374">
    <property type="term" value="F:O-acyltransferase activity"/>
    <property type="evidence" value="ECO:0007669"/>
    <property type="project" value="InterPro"/>
</dbReference>
<dbReference type="GO" id="GO:0005789">
    <property type="term" value="C:endoplasmic reticulum membrane"/>
    <property type="evidence" value="ECO:0007669"/>
    <property type="project" value="UniProtKB-SubCell"/>
</dbReference>
<evidence type="ECO:0000313" key="12">
    <source>
        <dbReference type="EMBL" id="CAD8080688.1"/>
    </source>
</evidence>
<feature type="transmembrane region" description="Helical" evidence="11">
    <location>
        <begin position="282"/>
        <end position="301"/>
    </location>
</feature>
<accession>A0A8S1MK37</accession>
<dbReference type="AlphaFoldDB" id="A0A8S1MK37"/>
<feature type="transmembrane region" description="Helical" evidence="11">
    <location>
        <begin position="244"/>
        <end position="262"/>
    </location>
</feature>
<feature type="transmembrane region" description="Helical" evidence="11">
    <location>
        <begin position="137"/>
        <end position="157"/>
    </location>
</feature>
<feature type="transmembrane region" description="Helical" evidence="11">
    <location>
        <begin position="104"/>
        <end position="125"/>
    </location>
</feature>
<evidence type="ECO:0000313" key="13">
    <source>
        <dbReference type="Proteomes" id="UP000688137"/>
    </source>
</evidence>
<dbReference type="Pfam" id="PF03062">
    <property type="entry name" value="MBOAT"/>
    <property type="match status" value="1"/>
</dbReference>
<evidence type="ECO:0000256" key="5">
    <source>
        <dbReference type="ARBA" id="ARBA00022824"/>
    </source>
</evidence>
<dbReference type="InterPro" id="IPR004299">
    <property type="entry name" value="MBOAT_fam"/>
</dbReference>
<feature type="compositionally biased region" description="Basic and acidic residues" evidence="10">
    <location>
        <begin position="1"/>
        <end position="15"/>
    </location>
</feature>
<keyword evidence="3 9" id="KW-0808">Transferase</keyword>
<name>A0A8S1MK37_PARPR</name>
<dbReference type="Proteomes" id="UP000688137">
    <property type="component" value="Unassembled WGS sequence"/>
</dbReference>
<sequence length="444" mass="53131">MKRQKLKVDSSEVDKVSSGTSTPDEQGTHKQANIKHLRKHAFVNRVSLLDDMDKDSELNRTKFVGFYNMLYVVAFYYFIINPIMSYYKTGQLIETSLYNSMRRDLFMCIVTWPLFYAWSHIALLIQYLAMMNMPKTLMFITQHISQVCMFVYAHYLVLTRDWYLPQGAFVTFQSCVFFFKMHSYTMTNYKMRREWIDQGCPKNNDPYAYPNNINFKNFTQFIMTPVLVYEPQYPQSGQIRWKYVIVKFMNTMAMLIMGYMIVSNHIYPIIQNIKDHSLPDSIFQMTLPLIFLCLTLFNMVFENYCNFWAEITHFGDRLFYTDWWNSTDFEEFNRNWNRPVYEFLYRHVYLELIFEFGIGVKKAQLATFMFSALLHEYTLAVSLKQITPIMIMFMMIQLPVMVWTKRIKGTKFGNLFFWFGIIQGLPLILNLYLRFDELPKLLLP</sequence>
<protein>
    <recommendedName>
        <fullName evidence="9">O-acyltransferase</fullName>
    </recommendedName>
</protein>
<feature type="compositionally biased region" description="Polar residues" evidence="10">
    <location>
        <begin position="19"/>
        <end position="31"/>
    </location>
</feature>
<evidence type="ECO:0000256" key="8">
    <source>
        <dbReference type="ARBA" id="ARBA00023315"/>
    </source>
</evidence>
<evidence type="ECO:0000256" key="3">
    <source>
        <dbReference type="ARBA" id="ARBA00022679"/>
    </source>
</evidence>
<gene>
    <name evidence="12" type="ORF">PPRIM_AZ9-3.1.T0640114</name>
</gene>
<keyword evidence="13" id="KW-1185">Reference proteome</keyword>
<feature type="transmembrane region" description="Helical" evidence="11">
    <location>
        <begin position="415"/>
        <end position="435"/>
    </location>
</feature>
<evidence type="ECO:0000256" key="7">
    <source>
        <dbReference type="ARBA" id="ARBA00023136"/>
    </source>
</evidence>
<comment type="subcellular location">
    <subcellularLocation>
        <location evidence="1 9">Endoplasmic reticulum membrane</location>
        <topology evidence="1 9">Multi-pass membrane protein</topology>
    </subcellularLocation>
</comment>
<reference evidence="12" key="1">
    <citation type="submission" date="2021-01" db="EMBL/GenBank/DDBJ databases">
        <authorList>
            <consortium name="Genoscope - CEA"/>
            <person name="William W."/>
        </authorList>
    </citation>
    <scope>NUCLEOTIDE SEQUENCE</scope>
</reference>
<feature type="transmembrane region" description="Helical" evidence="11">
    <location>
        <begin position="386"/>
        <end position="403"/>
    </location>
</feature>
<evidence type="ECO:0000256" key="11">
    <source>
        <dbReference type="SAM" id="Phobius"/>
    </source>
</evidence>
<dbReference type="PIRSF" id="PIRSF000439">
    <property type="entry name" value="Oat_ACAT_DAG_ARE"/>
    <property type="match status" value="1"/>
</dbReference>
<feature type="region of interest" description="Disordered" evidence="10">
    <location>
        <begin position="1"/>
        <end position="31"/>
    </location>
</feature>
<evidence type="ECO:0000256" key="9">
    <source>
        <dbReference type="PIRNR" id="PIRNR000439"/>
    </source>
</evidence>
<evidence type="ECO:0000256" key="2">
    <source>
        <dbReference type="ARBA" id="ARBA00009010"/>
    </source>
</evidence>